<protein>
    <recommendedName>
        <fullName evidence="4">[histone H3]-dimethyl-L-lysine(36) demethylase</fullName>
        <ecNumber evidence="4">1.14.11.27</ecNumber>
    </recommendedName>
    <alternativeName>
        <fullName evidence="13">[Histone-H3]-lysine-36 demethylase 1</fullName>
    </alternativeName>
</protein>
<reference evidence="17" key="3">
    <citation type="submission" date="2018-08" db="EMBL/GenBank/DDBJ databases">
        <title>Leveraging single-cell genomics to expand the Fungal Tree of Life.</title>
        <authorList>
            <consortium name="DOE Joint Genome Institute"/>
            <person name="Ahrendt S.R."/>
            <person name="Quandt C.A."/>
            <person name="Ciobanu D."/>
            <person name="Clum A."/>
            <person name="Salamov A."/>
            <person name="Andreopoulos B."/>
            <person name="Cheng J.-F."/>
            <person name="Woyke T."/>
            <person name="Pelin A."/>
            <person name="Henrissat B."/>
            <person name="Reynolds N."/>
            <person name="Benny G.L."/>
            <person name="Smith M.E."/>
            <person name="James T.Y."/>
            <person name="Grigoriev I.V."/>
        </authorList>
    </citation>
    <scope>NUCLEOTIDE SEQUENCE</scope>
    <source>
        <strain evidence="17">ATCC 52028</strain>
    </source>
</reference>
<evidence type="ECO:0000256" key="7">
    <source>
        <dbReference type="ARBA" id="ARBA00022964"/>
    </source>
</evidence>
<dbReference type="Proteomes" id="UP000274922">
    <property type="component" value="Unassembled WGS sequence"/>
</dbReference>
<dbReference type="InterPro" id="IPR041070">
    <property type="entry name" value="JHD"/>
</dbReference>
<dbReference type="PANTHER" id="PTHR23123">
    <property type="entry name" value="PHD/F-BOX CONTAINING PROTEIN"/>
    <property type="match status" value="1"/>
</dbReference>
<gene>
    <name evidence="17" type="ORF">CAUPRSCDRAFT_6496</name>
    <name evidence="18" type="ORF">CXG81DRAFT_13302</name>
</gene>
<organism evidence="17 19">
    <name type="scientific">Caulochytrium protostelioides</name>
    <dbReference type="NCBI Taxonomy" id="1555241"/>
    <lineage>
        <taxon>Eukaryota</taxon>
        <taxon>Fungi</taxon>
        <taxon>Fungi incertae sedis</taxon>
        <taxon>Chytridiomycota</taxon>
        <taxon>Chytridiomycota incertae sedis</taxon>
        <taxon>Chytridiomycetes</taxon>
        <taxon>Caulochytriales</taxon>
        <taxon>Caulochytriaceae</taxon>
        <taxon>Caulochytrium</taxon>
    </lineage>
</organism>
<dbReference type="Pfam" id="PF17811">
    <property type="entry name" value="JHD"/>
    <property type="match status" value="1"/>
</dbReference>
<dbReference type="AlphaFoldDB" id="A0A4P9WVS4"/>
<dbReference type="InterPro" id="IPR050690">
    <property type="entry name" value="JHDM1_Histone_Demethylase"/>
</dbReference>
<keyword evidence="5" id="KW-0479">Metal-binding</keyword>
<evidence type="ECO:0000256" key="12">
    <source>
        <dbReference type="ARBA" id="ARBA00023242"/>
    </source>
</evidence>
<feature type="region of interest" description="Disordered" evidence="15">
    <location>
        <begin position="1"/>
        <end position="69"/>
    </location>
</feature>
<dbReference type="SMART" id="SM00558">
    <property type="entry name" value="JmjC"/>
    <property type="match status" value="1"/>
</dbReference>
<dbReference type="EMBL" id="ML014219">
    <property type="protein sequence ID" value="RKP00379.1"/>
    <property type="molecule type" value="Genomic_DNA"/>
</dbReference>
<evidence type="ECO:0000256" key="8">
    <source>
        <dbReference type="ARBA" id="ARBA00023002"/>
    </source>
</evidence>
<evidence type="ECO:0000256" key="2">
    <source>
        <dbReference type="ARBA" id="ARBA00004123"/>
    </source>
</evidence>
<reference evidence="18" key="2">
    <citation type="submission" date="2018-04" db="EMBL/GenBank/DDBJ databases">
        <title>Leveraging single-cell genomics to expand the Fungal Tree of Life.</title>
        <authorList>
            <consortium name="DOE Joint Genome Institute"/>
            <person name="Ahrendt S.R."/>
            <person name="Quandt C.A."/>
            <person name="Ciobanu D."/>
            <person name="Clum A."/>
            <person name="Salamov A."/>
            <person name="Andreopoulos B."/>
            <person name="Cheng J.-F."/>
            <person name="Woyke T."/>
            <person name="Pelin A."/>
            <person name="Henrissat B."/>
            <person name="Benny G.L."/>
            <person name="Smith M.E."/>
            <person name="James T.Y."/>
            <person name="Grigoriev I.V."/>
        </authorList>
    </citation>
    <scope>NUCLEOTIDE SEQUENCE</scope>
    <source>
        <strain evidence="18">ATCC 52028</strain>
    </source>
</reference>
<evidence type="ECO:0000256" key="1">
    <source>
        <dbReference type="ARBA" id="ARBA00001954"/>
    </source>
</evidence>
<evidence type="ECO:0000256" key="9">
    <source>
        <dbReference type="ARBA" id="ARBA00023004"/>
    </source>
</evidence>
<evidence type="ECO:0000256" key="10">
    <source>
        <dbReference type="ARBA" id="ARBA00023015"/>
    </source>
</evidence>
<evidence type="ECO:0000256" key="15">
    <source>
        <dbReference type="SAM" id="MobiDB-lite"/>
    </source>
</evidence>
<dbReference type="GO" id="GO:0046872">
    <property type="term" value="F:metal ion binding"/>
    <property type="evidence" value="ECO:0007669"/>
    <property type="project" value="UniProtKB-KW"/>
</dbReference>
<comment type="cofactor">
    <cofactor evidence="1">
        <name>Fe(2+)</name>
        <dbReference type="ChEBI" id="CHEBI:29033"/>
    </cofactor>
</comment>
<evidence type="ECO:0000256" key="11">
    <source>
        <dbReference type="ARBA" id="ARBA00023163"/>
    </source>
</evidence>
<dbReference type="InterPro" id="IPR003347">
    <property type="entry name" value="JmjC_dom"/>
</dbReference>
<evidence type="ECO:0000256" key="6">
    <source>
        <dbReference type="ARBA" id="ARBA00022853"/>
    </source>
</evidence>
<comment type="similarity">
    <text evidence="3">Belongs to the JHDM1 histone demethylase family.</text>
</comment>
<dbReference type="GO" id="GO:0005634">
    <property type="term" value="C:nucleus"/>
    <property type="evidence" value="ECO:0007669"/>
    <property type="project" value="UniProtKB-SubCell"/>
</dbReference>
<accession>A0A4P9WVS4</accession>
<evidence type="ECO:0000313" key="18">
    <source>
        <dbReference type="EMBL" id="RKP00379.1"/>
    </source>
</evidence>
<keyword evidence="20" id="KW-1185">Reference proteome</keyword>
<dbReference type="OrthoDB" id="5876800at2759"/>
<name>A0A4P9WVS4_9FUNG</name>
<evidence type="ECO:0000256" key="13">
    <source>
        <dbReference type="ARBA" id="ARBA00031083"/>
    </source>
</evidence>
<evidence type="ECO:0000313" key="19">
    <source>
        <dbReference type="Proteomes" id="UP000268535"/>
    </source>
</evidence>
<evidence type="ECO:0000256" key="14">
    <source>
        <dbReference type="ARBA" id="ARBA00047915"/>
    </source>
</evidence>
<reference evidence="19 20" key="1">
    <citation type="journal article" date="2018" name="Nat. Microbiol.">
        <title>Leveraging single-cell genomics to expand the fungal tree of life.</title>
        <authorList>
            <person name="Ahrendt S.R."/>
            <person name="Quandt C.A."/>
            <person name="Ciobanu D."/>
            <person name="Clum A."/>
            <person name="Salamov A."/>
            <person name="Andreopoulos B."/>
            <person name="Cheng J.F."/>
            <person name="Woyke T."/>
            <person name="Pelin A."/>
            <person name="Henrissat B."/>
            <person name="Reynolds N.K."/>
            <person name="Benny G.L."/>
            <person name="Smith M.E."/>
            <person name="James T.Y."/>
            <person name="Grigoriev I.V."/>
        </authorList>
    </citation>
    <scope>NUCLEOTIDE SEQUENCE [LARGE SCALE GENOMIC DNA]</scope>
    <source>
        <strain evidence="19 20">ATCC 52028</strain>
    </source>
</reference>
<dbReference type="Gene3D" id="2.60.120.650">
    <property type="entry name" value="Cupin"/>
    <property type="match status" value="1"/>
</dbReference>
<evidence type="ECO:0000259" key="16">
    <source>
        <dbReference type="PROSITE" id="PS51184"/>
    </source>
</evidence>
<dbReference type="Proteomes" id="UP000268535">
    <property type="component" value="Unassembled WGS sequence"/>
</dbReference>
<dbReference type="EC" id="1.14.11.27" evidence="4"/>
<feature type="domain" description="JmjC" evidence="16">
    <location>
        <begin position="177"/>
        <end position="352"/>
    </location>
</feature>
<dbReference type="STRING" id="1555241.A0A4P9WVS4"/>
<feature type="non-terminal residue" evidence="17">
    <location>
        <position position="385"/>
    </location>
</feature>
<evidence type="ECO:0000313" key="20">
    <source>
        <dbReference type="Proteomes" id="UP000274922"/>
    </source>
</evidence>
<keyword evidence="8" id="KW-0560">Oxidoreductase</keyword>
<proteinExistence type="inferred from homology"/>
<evidence type="ECO:0000256" key="3">
    <source>
        <dbReference type="ARBA" id="ARBA00008037"/>
    </source>
</evidence>
<dbReference type="GO" id="GO:0140680">
    <property type="term" value="F:histone H3K36me/H3K36me2 demethylase activity"/>
    <property type="evidence" value="ECO:0007669"/>
    <property type="project" value="UniProtKB-EC"/>
</dbReference>
<evidence type="ECO:0000313" key="17">
    <source>
        <dbReference type="EMBL" id="RKO97459.1"/>
    </source>
</evidence>
<comment type="subcellular location">
    <subcellularLocation>
        <location evidence="2">Nucleus</location>
    </subcellularLocation>
</comment>
<dbReference type="EMBL" id="ML009262">
    <property type="protein sequence ID" value="RKO97459.1"/>
    <property type="molecule type" value="Genomic_DNA"/>
</dbReference>
<keyword evidence="9" id="KW-0408">Iron</keyword>
<keyword evidence="10" id="KW-0805">Transcription regulation</keyword>
<sequence length="385" mass="43433">MATTPVASDGRHHSPTSPPEPQEPGLASTASGALTPTPTLPRRGRRRRVADPDLPVRKSTRPRTDIDYKNVENGDSAFKYRWTRVLAQREGQWGADDFLRVRGDACTVAWLAQTGFARPVVVPEPAGLDMAMPPADLTPHDVARAVGPAVHVQVLEVTTQQASTMNLASFADYYAQPASERTQLLNVITLEIEETALGAMVRRPRVVRDLDWTAQHWPPFLHAHRHYPRVRVYCLMSVADAFTDFHLDFGGSSVFYHLLSGEKIFYLVEPTPRNLRRYEKWSNSDDQSRTFFGDVVGMPQVHRVHLSAGNTMLIPGGWIHAVFTPCNTMVIGGNFLQSYGIEQQWAVQELETRSKMHSKFRFPMWEALQWYVARDCASRLRAEQD</sequence>
<keyword evidence="7" id="KW-0223">Dioxygenase</keyword>
<feature type="compositionally biased region" description="Basic and acidic residues" evidence="15">
    <location>
        <begin position="49"/>
        <end position="69"/>
    </location>
</feature>
<dbReference type="SUPFAM" id="SSF51197">
    <property type="entry name" value="Clavaminate synthase-like"/>
    <property type="match status" value="1"/>
</dbReference>
<keyword evidence="12" id="KW-0539">Nucleus</keyword>
<evidence type="ECO:0000256" key="4">
    <source>
        <dbReference type="ARBA" id="ARBA00013246"/>
    </source>
</evidence>
<evidence type="ECO:0000256" key="5">
    <source>
        <dbReference type="ARBA" id="ARBA00022723"/>
    </source>
</evidence>
<comment type="catalytic activity">
    <reaction evidence="14">
        <text>N(6),N(6)-dimethyl-L-lysyl(36)-[histone H3] + 2 2-oxoglutarate + 2 O2 = L-lysyl(36)-[histone H3] + 2 formaldehyde + 2 succinate + 2 CO2</text>
        <dbReference type="Rhea" id="RHEA:42032"/>
        <dbReference type="Rhea" id="RHEA-COMP:9785"/>
        <dbReference type="Rhea" id="RHEA-COMP:9787"/>
        <dbReference type="ChEBI" id="CHEBI:15379"/>
        <dbReference type="ChEBI" id="CHEBI:16526"/>
        <dbReference type="ChEBI" id="CHEBI:16810"/>
        <dbReference type="ChEBI" id="CHEBI:16842"/>
        <dbReference type="ChEBI" id="CHEBI:29969"/>
        <dbReference type="ChEBI" id="CHEBI:30031"/>
        <dbReference type="ChEBI" id="CHEBI:61976"/>
        <dbReference type="EC" id="1.14.11.27"/>
    </reaction>
</comment>
<keyword evidence="6" id="KW-0156">Chromatin regulator</keyword>
<keyword evidence="11" id="KW-0804">Transcription</keyword>
<dbReference type="PROSITE" id="PS51184">
    <property type="entry name" value="JMJC"/>
    <property type="match status" value="1"/>
</dbReference>